<dbReference type="InterPro" id="IPR010071">
    <property type="entry name" value="AA_adenyl_dom"/>
</dbReference>
<feature type="domain" description="AMP-dependent synthetase/ligase" evidence="4">
    <location>
        <begin position="61"/>
        <end position="162"/>
    </location>
</feature>
<dbReference type="EMBL" id="WXEW01000005">
    <property type="protein sequence ID" value="NAS23488.1"/>
    <property type="molecule type" value="Genomic_DNA"/>
</dbReference>
<dbReference type="Pfam" id="PF00501">
    <property type="entry name" value="AMP-binding"/>
    <property type="match status" value="2"/>
</dbReference>
<evidence type="ECO:0000259" key="5">
    <source>
        <dbReference type="Pfam" id="PF00550"/>
    </source>
</evidence>
<dbReference type="InterPro" id="IPR009081">
    <property type="entry name" value="PP-bd_ACP"/>
</dbReference>
<protein>
    <submittedName>
        <fullName evidence="6">Amino acid adenylation domain-containing protein</fullName>
    </submittedName>
</protein>
<dbReference type="Proteomes" id="UP000479526">
    <property type="component" value="Unassembled WGS sequence"/>
</dbReference>
<gene>
    <name evidence="6" type="ORF">GT755_17530</name>
</gene>
<dbReference type="GO" id="GO:0005829">
    <property type="term" value="C:cytosol"/>
    <property type="evidence" value="ECO:0007669"/>
    <property type="project" value="TreeGrafter"/>
</dbReference>
<evidence type="ECO:0000256" key="1">
    <source>
        <dbReference type="ARBA" id="ARBA00022450"/>
    </source>
</evidence>
<dbReference type="InterPro" id="IPR036736">
    <property type="entry name" value="ACP-like_sf"/>
</dbReference>
<dbReference type="GO" id="GO:0043041">
    <property type="term" value="P:amino acid activation for nonribosomal peptide biosynthetic process"/>
    <property type="evidence" value="ECO:0007669"/>
    <property type="project" value="TreeGrafter"/>
</dbReference>
<reference evidence="6 7" key="1">
    <citation type="submission" date="2020-01" db="EMBL/GenBank/DDBJ databases">
        <title>Herbidospora sp. NEAU-GS84 nov., a novel actinomycete isolated from soil.</title>
        <authorList>
            <person name="Han L."/>
        </authorList>
    </citation>
    <scope>NUCLEOTIDE SEQUENCE [LARGE SCALE GENOMIC DNA]</scope>
    <source>
        <strain evidence="6 7">NEAU-GS84</strain>
    </source>
</reference>
<dbReference type="CDD" id="cd05930">
    <property type="entry name" value="A_NRPS"/>
    <property type="match status" value="1"/>
</dbReference>
<sequence>MRVDRNLTLPEQAEITFGEGDRRADAVGELDVVPDADREKLLVTWNDTGVAYPPVTLPELFAAQVRTTPHAVAVWCDDRTLTYAELDMAAGRLAGRLRRLGIGPGDLVAVRIPRSDDLLVALLAVQRAGAAYLPLDPGHPAERLDLILADAQPKLVLTDARADDHEGYLRLTSPDDLAYVVYTSDSTGRPQGVEITHGNLANLLLAMRDLLGSGPDDRWLALASPAFDSSALEFYLPLITGGRVVVAGAGAVRNPKALADLAKTQGVTFVQARPSVWRLLLPGGISGVTALTGGEALPASLAAELRQRFGRVVNVYGSTETTIWSTFSDDDSIGRPIANTTIRLLDDRLRLVPVGTPGELCVGGAGVAPGYRWRPELTAERFVNDPFGAPGDRLYRTGDLARYRDDGTIEFLERLVAGAVEGGVGVERTDEDGLGTAHRGRAGTGRRETARSGDGMTEELRVRLAGMIADASGGVISPGEVLAGRHTLSALGLTSLARISLIDTIEDVFGLEIDLSGDLSSFEDVDTLVAALK</sequence>
<dbReference type="PANTHER" id="PTHR45527:SF1">
    <property type="entry name" value="FATTY ACID SYNTHASE"/>
    <property type="match status" value="1"/>
</dbReference>
<keyword evidence="1" id="KW-0596">Phosphopantetheine</keyword>
<keyword evidence="7" id="KW-1185">Reference proteome</keyword>
<dbReference type="AlphaFoldDB" id="A0A7C9J9J6"/>
<evidence type="ECO:0000256" key="2">
    <source>
        <dbReference type="ARBA" id="ARBA00022553"/>
    </source>
</evidence>
<dbReference type="PANTHER" id="PTHR45527">
    <property type="entry name" value="NONRIBOSOMAL PEPTIDE SYNTHETASE"/>
    <property type="match status" value="1"/>
</dbReference>
<dbReference type="InterPro" id="IPR000873">
    <property type="entry name" value="AMP-dep_synth/lig_dom"/>
</dbReference>
<dbReference type="Gene3D" id="3.40.50.12780">
    <property type="entry name" value="N-terminal domain of ligase-like"/>
    <property type="match status" value="1"/>
</dbReference>
<organism evidence="6 7">
    <name type="scientific">Herbidospora solisilvae</name>
    <dbReference type="NCBI Taxonomy" id="2696284"/>
    <lineage>
        <taxon>Bacteria</taxon>
        <taxon>Bacillati</taxon>
        <taxon>Actinomycetota</taxon>
        <taxon>Actinomycetes</taxon>
        <taxon>Streptosporangiales</taxon>
        <taxon>Streptosporangiaceae</taxon>
        <taxon>Herbidospora</taxon>
    </lineage>
</organism>
<dbReference type="FunFam" id="2.30.38.10:FF:000001">
    <property type="entry name" value="Non-ribosomal peptide synthetase PvdI"/>
    <property type="match status" value="1"/>
</dbReference>
<feature type="domain" description="AMP-dependent synthetase/ligase" evidence="4">
    <location>
        <begin position="172"/>
        <end position="371"/>
    </location>
</feature>
<dbReference type="Gene3D" id="1.10.1200.10">
    <property type="entry name" value="ACP-like"/>
    <property type="match status" value="1"/>
</dbReference>
<evidence type="ECO:0000256" key="3">
    <source>
        <dbReference type="SAM" id="MobiDB-lite"/>
    </source>
</evidence>
<dbReference type="NCBIfam" id="TIGR01733">
    <property type="entry name" value="AA-adenyl-dom"/>
    <property type="match status" value="1"/>
</dbReference>
<feature type="region of interest" description="Disordered" evidence="3">
    <location>
        <begin position="427"/>
        <end position="456"/>
    </location>
</feature>
<dbReference type="GO" id="GO:0031177">
    <property type="term" value="F:phosphopantetheine binding"/>
    <property type="evidence" value="ECO:0007669"/>
    <property type="project" value="TreeGrafter"/>
</dbReference>
<evidence type="ECO:0000259" key="4">
    <source>
        <dbReference type="Pfam" id="PF00501"/>
    </source>
</evidence>
<dbReference type="InterPro" id="IPR042099">
    <property type="entry name" value="ANL_N_sf"/>
</dbReference>
<dbReference type="GO" id="GO:0009366">
    <property type="term" value="C:enterobactin synthetase complex"/>
    <property type="evidence" value="ECO:0007669"/>
    <property type="project" value="TreeGrafter"/>
</dbReference>
<accession>A0A7C9J9J6</accession>
<keyword evidence="2" id="KW-0597">Phosphoprotein</keyword>
<evidence type="ECO:0000313" key="6">
    <source>
        <dbReference type="EMBL" id="NAS23488.1"/>
    </source>
</evidence>
<dbReference type="GO" id="GO:0009239">
    <property type="term" value="P:enterobactin biosynthetic process"/>
    <property type="evidence" value="ECO:0007669"/>
    <property type="project" value="TreeGrafter"/>
</dbReference>
<name>A0A7C9J9J6_9ACTN</name>
<dbReference type="SUPFAM" id="SSF56801">
    <property type="entry name" value="Acetyl-CoA synthetase-like"/>
    <property type="match status" value="1"/>
</dbReference>
<dbReference type="RefSeq" id="WP_161480773.1">
    <property type="nucleotide sequence ID" value="NZ_WXEW01000005.1"/>
</dbReference>
<evidence type="ECO:0000313" key="7">
    <source>
        <dbReference type="Proteomes" id="UP000479526"/>
    </source>
</evidence>
<proteinExistence type="predicted"/>
<comment type="caution">
    <text evidence="6">The sequence shown here is derived from an EMBL/GenBank/DDBJ whole genome shotgun (WGS) entry which is preliminary data.</text>
</comment>
<dbReference type="GO" id="GO:0047527">
    <property type="term" value="F:2,3-dihydroxybenzoate-serine ligase activity"/>
    <property type="evidence" value="ECO:0007669"/>
    <property type="project" value="TreeGrafter"/>
</dbReference>
<dbReference type="Pfam" id="PF00550">
    <property type="entry name" value="PP-binding"/>
    <property type="match status" value="1"/>
</dbReference>
<feature type="domain" description="Carrier" evidence="5">
    <location>
        <begin position="478"/>
        <end position="532"/>
    </location>
</feature>